<dbReference type="InterPro" id="IPR052155">
    <property type="entry name" value="Biofilm_reg_signaling"/>
</dbReference>
<comment type="caution">
    <text evidence="6">The sequence shown here is derived from an EMBL/GenBank/DDBJ whole genome shotgun (WGS) entry which is preliminary data.</text>
</comment>
<dbReference type="InterPro" id="IPR003018">
    <property type="entry name" value="GAF"/>
</dbReference>
<dbReference type="InterPro" id="IPR029016">
    <property type="entry name" value="GAF-like_dom_sf"/>
</dbReference>
<evidence type="ECO:0008006" key="8">
    <source>
        <dbReference type="Google" id="ProtNLM"/>
    </source>
</evidence>
<evidence type="ECO:0000256" key="1">
    <source>
        <dbReference type="ARBA" id="ARBA00001946"/>
    </source>
</evidence>
<dbReference type="PROSITE" id="PS50883">
    <property type="entry name" value="EAL"/>
    <property type="match status" value="1"/>
</dbReference>
<dbReference type="Proteomes" id="UP000250744">
    <property type="component" value="Unassembled WGS sequence"/>
</dbReference>
<evidence type="ECO:0000259" key="5">
    <source>
        <dbReference type="PROSITE" id="PS50887"/>
    </source>
</evidence>
<evidence type="ECO:0000259" key="4">
    <source>
        <dbReference type="PROSITE" id="PS50883"/>
    </source>
</evidence>
<dbReference type="Pfam" id="PF01590">
    <property type="entry name" value="GAF"/>
    <property type="match status" value="2"/>
</dbReference>
<organism evidence="6 7">
    <name type="scientific">Nitrincola tibetensis</name>
    <dbReference type="NCBI Taxonomy" id="2219697"/>
    <lineage>
        <taxon>Bacteria</taxon>
        <taxon>Pseudomonadati</taxon>
        <taxon>Pseudomonadota</taxon>
        <taxon>Gammaproteobacteria</taxon>
        <taxon>Oceanospirillales</taxon>
        <taxon>Oceanospirillaceae</taxon>
        <taxon>Nitrincola</taxon>
    </lineage>
</organism>
<dbReference type="InterPro" id="IPR029787">
    <property type="entry name" value="Nucleotide_cyclase"/>
</dbReference>
<evidence type="ECO:0000259" key="3">
    <source>
        <dbReference type="PROSITE" id="PS50113"/>
    </source>
</evidence>
<dbReference type="AlphaFoldDB" id="A0A364NMN9"/>
<dbReference type="SMART" id="SM00065">
    <property type="entry name" value="GAF"/>
    <property type="match status" value="3"/>
</dbReference>
<feature type="domain" description="EAL" evidence="4">
    <location>
        <begin position="839"/>
        <end position="1093"/>
    </location>
</feature>
<dbReference type="Gene3D" id="3.30.450.40">
    <property type="match status" value="3"/>
</dbReference>
<dbReference type="SMART" id="SM00267">
    <property type="entry name" value="GGDEF"/>
    <property type="match status" value="1"/>
</dbReference>
<sequence>MSILGTKRQLRFQKIATRTAATLSIAKEKEEFDAVINACLKDVAALFKVDRAYLFEFNQDLTQIENTHNWIAEGLSLPSNELRFFDVKDVPWWKETIFGQGHISVGDVQQLPSRAEKERVLFPQLGICAFIDVATYGSEGNITGFIGLAAMTKPRPWGLADRLALRILAGILGSALESRRTLQLIQRQSQYRALILGLAQSFINFPIHECDLAINKALERIAVFFNADRAYVFDYDFDNQTSSNTYEWCAPGVSSEIAKLQNIPLDHVNDWLSCHLRGEPLFISSVKSLPEGQLRALLEAQEIQSLINVPLMNGQECLGYVGLDIVNKDSVALGRDEQELLALFANLLVNVQLRLQTDKVMRQSEERANAQRAAIANLALNSNLIAGDMTDAVHFLLRTLSVALQVDRTSFWILKNHELHCIAAYHAQDRSFSDGQVILRENIPFYFEILKSAEVICIDNTQEDMRLLEWRDLYTKKLGITSLIDAGIFLDGEVAGLISAEHLGSPRKWHLDEESFVSTAAAIATQLLLNVERKKAEEQLKEAASVFQHANEGIMITEADGTIVDVNEAFTRITGYTADEAIGENPRILKSGKQDKAAYDTMWKALLTERSWTGEIWNRRKNGEVYAERQTISAVLDDDGEVKRYVALFSDISALKAHQEQLEYIAHYDALTGLPNRVLLADRMQQAMSQSLRRDEKMAVVYLDLDGFKEINDAYGHSVGDRFLIMLSASMKSTLRSSDSLARLGGDEFVVIMTDLSSTDSCYPLLSRLLSASSESVQINDRALKVSASLGVTFFPQAEAIDAEQLLRQADHAMYQAKMSGKNRYHIFDAEQDRFERDRHQSLLRLERALNHKEFELFYQPKVNMQTHEVIGLEALIRWRHPKKGILSPAHFLSELHHHLLMVRLGDWVLNTAMAQMSEWHEQGVSLAVSVNVDPMQMVQPNFVGKLQELLSLYPTLGPDSLELEILETSAIEDMAHVSALLHSCKQLGVRIALDDFGTGYSSLSYLKRLPVDMIKIDQAFVRDMLEDADDRSILQGIVGLAEAFNRQVIAEGVETDAHAQLLIEMGCSLGQGYAIAKPMPAEEVLPWLASYSQTVH</sequence>
<dbReference type="NCBIfam" id="TIGR00229">
    <property type="entry name" value="sensory_box"/>
    <property type="match status" value="1"/>
</dbReference>
<proteinExistence type="predicted"/>
<dbReference type="Pfam" id="PF00990">
    <property type="entry name" value="GGDEF"/>
    <property type="match status" value="1"/>
</dbReference>
<dbReference type="RefSeq" id="WP_112158902.1">
    <property type="nucleotide sequence ID" value="NZ_QKRX01000005.1"/>
</dbReference>
<keyword evidence="7" id="KW-1185">Reference proteome</keyword>
<dbReference type="SMART" id="SM00052">
    <property type="entry name" value="EAL"/>
    <property type="match status" value="1"/>
</dbReference>
<dbReference type="InterPro" id="IPR000014">
    <property type="entry name" value="PAS"/>
</dbReference>
<dbReference type="OrthoDB" id="9176779at2"/>
<dbReference type="InterPro" id="IPR035965">
    <property type="entry name" value="PAS-like_dom_sf"/>
</dbReference>
<dbReference type="InterPro" id="IPR001610">
    <property type="entry name" value="PAC"/>
</dbReference>
<dbReference type="Pfam" id="PF13426">
    <property type="entry name" value="PAS_9"/>
    <property type="match status" value="1"/>
</dbReference>
<dbReference type="SUPFAM" id="SSF141868">
    <property type="entry name" value="EAL domain-like"/>
    <property type="match status" value="1"/>
</dbReference>
<dbReference type="SUPFAM" id="SSF55785">
    <property type="entry name" value="PYP-like sensor domain (PAS domain)"/>
    <property type="match status" value="1"/>
</dbReference>
<protein>
    <recommendedName>
        <fullName evidence="8">Diguanylate cyclase</fullName>
    </recommendedName>
</protein>
<dbReference type="PROSITE" id="PS50113">
    <property type="entry name" value="PAC"/>
    <property type="match status" value="1"/>
</dbReference>
<feature type="domain" description="GGDEF" evidence="5">
    <location>
        <begin position="696"/>
        <end position="830"/>
    </location>
</feature>
<dbReference type="Gene3D" id="3.30.70.270">
    <property type="match status" value="1"/>
</dbReference>
<dbReference type="EMBL" id="QKRX01000005">
    <property type="protein sequence ID" value="RAU18260.1"/>
    <property type="molecule type" value="Genomic_DNA"/>
</dbReference>
<dbReference type="SUPFAM" id="SSF55073">
    <property type="entry name" value="Nucleotide cyclase"/>
    <property type="match status" value="1"/>
</dbReference>
<accession>A0A364NMN9</accession>
<dbReference type="GO" id="GO:0003824">
    <property type="term" value="F:catalytic activity"/>
    <property type="evidence" value="ECO:0007669"/>
    <property type="project" value="UniProtKB-ARBA"/>
</dbReference>
<feature type="domain" description="PAS" evidence="2">
    <location>
        <begin position="539"/>
        <end position="585"/>
    </location>
</feature>
<dbReference type="PROSITE" id="PS50887">
    <property type="entry name" value="GGDEF"/>
    <property type="match status" value="1"/>
</dbReference>
<dbReference type="InterPro" id="IPR001633">
    <property type="entry name" value="EAL_dom"/>
</dbReference>
<dbReference type="InterPro" id="IPR043128">
    <property type="entry name" value="Rev_trsase/Diguanyl_cyclase"/>
</dbReference>
<dbReference type="SMART" id="SM00086">
    <property type="entry name" value="PAC"/>
    <property type="match status" value="1"/>
</dbReference>
<dbReference type="NCBIfam" id="TIGR00254">
    <property type="entry name" value="GGDEF"/>
    <property type="match status" value="1"/>
</dbReference>
<dbReference type="FunFam" id="3.30.70.270:FF:000001">
    <property type="entry name" value="Diguanylate cyclase domain protein"/>
    <property type="match status" value="1"/>
</dbReference>
<dbReference type="PANTHER" id="PTHR44757:SF2">
    <property type="entry name" value="BIOFILM ARCHITECTURE MAINTENANCE PROTEIN MBAA"/>
    <property type="match status" value="1"/>
</dbReference>
<reference evidence="6 7" key="1">
    <citation type="submission" date="2018-06" db="EMBL/GenBank/DDBJ databases">
        <title>Nitrincola tibetense sp. nov., isolated from Lake XuguoCo on Tibetan Plateau.</title>
        <authorList>
            <person name="Xing P."/>
        </authorList>
    </citation>
    <scope>NUCLEOTIDE SEQUENCE [LARGE SCALE GENOMIC DNA]</scope>
    <source>
        <strain evidence="7">xg18</strain>
    </source>
</reference>
<dbReference type="PANTHER" id="PTHR44757">
    <property type="entry name" value="DIGUANYLATE CYCLASE DGCP"/>
    <property type="match status" value="1"/>
</dbReference>
<dbReference type="CDD" id="cd01948">
    <property type="entry name" value="EAL"/>
    <property type="match status" value="1"/>
</dbReference>
<dbReference type="SMART" id="SM00091">
    <property type="entry name" value="PAS"/>
    <property type="match status" value="1"/>
</dbReference>
<dbReference type="SUPFAM" id="SSF55781">
    <property type="entry name" value="GAF domain-like"/>
    <property type="match status" value="3"/>
</dbReference>
<dbReference type="InterPro" id="IPR000160">
    <property type="entry name" value="GGDEF_dom"/>
</dbReference>
<dbReference type="InterPro" id="IPR000700">
    <property type="entry name" value="PAS-assoc_C"/>
</dbReference>
<evidence type="ECO:0000259" key="2">
    <source>
        <dbReference type="PROSITE" id="PS50112"/>
    </source>
</evidence>
<dbReference type="Gene3D" id="3.30.450.20">
    <property type="entry name" value="PAS domain"/>
    <property type="match status" value="1"/>
</dbReference>
<evidence type="ECO:0000313" key="6">
    <source>
        <dbReference type="EMBL" id="RAU18260.1"/>
    </source>
</evidence>
<dbReference type="Gene3D" id="3.20.20.450">
    <property type="entry name" value="EAL domain"/>
    <property type="match status" value="1"/>
</dbReference>
<dbReference type="Pfam" id="PF00563">
    <property type="entry name" value="EAL"/>
    <property type="match status" value="1"/>
</dbReference>
<dbReference type="PROSITE" id="PS50112">
    <property type="entry name" value="PAS"/>
    <property type="match status" value="1"/>
</dbReference>
<gene>
    <name evidence="6" type="ORF">DN062_08480</name>
</gene>
<dbReference type="InterPro" id="IPR035919">
    <property type="entry name" value="EAL_sf"/>
</dbReference>
<name>A0A364NMN9_9GAMM</name>
<evidence type="ECO:0000313" key="7">
    <source>
        <dbReference type="Proteomes" id="UP000250744"/>
    </source>
</evidence>
<comment type="cofactor">
    <cofactor evidence="1">
        <name>Mg(2+)</name>
        <dbReference type="ChEBI" id="CHEBI:18420"/>
    </cofactor>
</comment>
<feature type="domain" description="PAC" evidence="3">
    <location>
        <begin position="612"/>
        <end position="664"/>
    </location>
</feature>
<dbReference type="CDD" id="cd00130">
    <property type="entry name" value="PAS"/>
    <property type="match status" value="1"/>
</dbReference>
<dbReference type="CDD" id="cd01949">
    <property type="entry name" value="GGDEF"/>
    <property type="match status" value="1"/>
</dbReference>